<dbReference type="RefSeq" id="WP_344463564.1">
    <property type="nucleotide sequence ID" value="NZ_BAAANT010000010.1"/>
</dbReference>
<comment type="caution">
    <text evidence="2">The sequence shown here is derived from an EMBL/GenBank/DDBJ whole genome shotgun (WGS) entry which is preliminary data.</text>
</comment>
<dbReference type="SUPFAM" id="SSF109854">
    <property type="entry name" value="DinB/YfiT-like putative metalloenzymes"/>
    <property type="match status" value="1"/>
</dbReference>
<dbReference type="EMBL" id="BAAANT010000010">
    <property type="protein sequence ID" value="GAA2139930.1"/>
    <property type="molecule type" value="Genomic_DNA"/>
</dbReference>
<organism evidence="2 3">
    <name type="scientific">Kitasatospora kazusensis</name>
    <dbReference type="NCBI Taxonomy" id="407974"/>
    <lineage>
        <taxon>Bacteria</taxon>
        <taxon>Bacillati</taxon>
        <taxon>Actinomycetota</taxon>
        <taxon>Actinomycetes</taxon>
        <taxon>Kitasatosporales</taxon>
        <taxon>Streptomycetaceae</taxon>
        <taxon>Kitasatospora</taxon>
    </lineage>
</organism>
<dbReference type="InterPro" id="IPR013325">
    <property type="entry name" value="RNA_pol_sigma_r2"/>
</dbReference>
<dbReference type="Proteomes" id="UP001422759">
    <property type="component" value="Unassembled WGS sequence"/>
</dbReference>
<dbReference type="Gene3D" id="1.10.1740.10">
    <property type="match status" value="1"/>
</dbReference>
<accession>A0ABN2ZBZ0</accession>
<evidence type="ECO:0008006" key="4">
    <source>
        <dbReference type="Google" id="ProtNLM"/>
    </source>
</evidence>
<evidence type="ECO:0000313" key="3">
    <source>
        <dbReference type="Proteomes" id="UP001422759"/>
    </source>
</evidence>
<gene>
    <name evidence="2" type="ORF">GCM10009760_22680</name>
</gene>
<feature type="region of interest" description="Disordered" evidence="1">
    <location>
        <begin position="1"/>
        <end position="21"/>
    </location>
</feature>
<feature type="region of interest" description="Disordered" evidence="1">
    <location>
        <begin position="107"/>
        <end position="127"/>
    </location>
</feature>
<keyword evidence="3" id="KW-1185">Reference proteome</keyword>
<evidence type="ECO:0000313" key="2">
    <source>
        <dbReference type="EMBL" id="GAA2139930.1"/>
    </source>
</evidence>
<proteinExistence type="predicted"/>
<reference evidence="2 3" key="1">
    <citation type="journal article" date="2019" name="Int. J. Syst. Evol. Microbiol.">
        <title>The Global Catalogue of Microorganisms (GCM) 10K type strain sequencing project: providing services to taxonomists for standard genome sequencing and annotation.</title>
        <authorList>
            <consortium name="The Broad Institute Genomics Platform"/>
            <consortium name="The Broad Institute Genome Sequencing Center for Infectious Disease"/>
            <person name="Wu L."/>
            <person name="Ma J."/>
        </authorList>
    </citation>
    <scope>NUCLEOTIDE SEQUENCE [LARGE SCALE GENOMIC DNA]</scope>
    <source>
        <strain evidence="2 3">JCM 14560</strain>
    </source>
</reference>
<sequence length="418" mass="44549">MAAADPTTSRPRPDRDTDLRERLVQGEETALGELYDRYAPAVYASAERLLSDEATAERLTREVFCRTWTHPAEALPEGPEGSAGPAGDPLGHHLEAVLHRLTPALSARSAAPGGGPARPAADDPLDPAGALRRQVLGQALARRAPVLPVPPWAAPYAAETAKLDALLRDLGPDEWREIAELPWYGGVQRWRPAEVLCHLAAVDGYLAPPLGLPDPVPAVPPGPDGVLERTGELAGAHLRSTPATVRELWRRQSHALARAAALGVSGSTLVDYGFAALPLRDAFVDRAFECWIHGDDIARAVDYPYPPPAPAHLRLMVDLAARMLPAALAALRGPQEPGPGRLLRLVIEGPAAGEWLVPLDATTVDPTARPVASMALDGLEFCYLAAAHRDPAHIPVGETGDRTAVREVLRAAPLLSRP</sequence>
<protein>
    <recommendedName>
        <fullName evidence="4">Mycothiol maleylpyruvate isomerase-like protein</fullName>
    </recommendedName>
</protein>
<feature type="compositionally biased region" description="Basic and acidic residues" evidence="1">
    <location>
        <begin position="11"/>
        <end position="21"/>
    </location>
</feature>
<evidence type="ECO:0000256" key="1">
    <source>
        <dbReference type="SAM" id="MobiDB-lite"/>
    </source>
</evidence>
<feature type="compositionally biased region" description="Polar residues" evidence="1">
    <location>
        <begin position="1"/>
        <end position="10"/>
    </location>
</feature>
<name>A0ABN2ZBZ0_9ACTN</name>
<dbReference type="InterPro" id="IPR034660">
    <property type="entry name" value="DinB/YfiT-like"/>
</dbReference>
<dbReference type="SUPFAM" id="SSF88946">
    <property type="entry name" value="Sigma2 domain of RNA polymerase sigma factors"/>
    <property type="match status" value="1"/>
</dbReference>